<dbReference type="InterPro" id="IPR013384">
    <property type="entry name" value="Flagell_FlgL"/>
</dbReference>
<dbReference type="PANTHER" id="PTHR42792">
    <property type="entry name" value="FLAGELLIN"/>
    <property type="match status" value="1"/>
</dbReference>
<dbReference type="Pfam" id="PF00669">
    <property type="entry name" value="Flagellin_N"/>
    <property type="match status" value="1"/>
</dbReference>
<protein>
    <submittedName>
        <fullName evidence="6">Flagellar hook-associated protein 3 FlgL</fullName>
    </submittedName>
</protein>
<sequence length="311" mass="33268">MRVSSNTSYELGIAALNRQQATQVKNLEQISSGRRILTPSDNPAAHVRALEVSQADAGNTQYASNRQQAMAGFGMLESILGDVTNLLQNAQELAVYAGNGTLTGSGRSAIATELRGNLDELMGLANRTDGNGQYLFSGFQAATKPFADTGSGVQYFGDEGVRMVQVSASRQLGVNESGREVFERIPASGGGYQSMFKTLSDLIGILETPQTDAAGKAAFSTGLSAAQGNLSNALDNVLRVHASVGTRMKEVDTLNESGDDLTIQYAQQLSELRDVDYAKSISDLTQQQAYLEATQKAFLKIQGLSLFDYIR</sequence>
<keyword evidence="6" id="KW-0969">Cilium</keyword>
<dbReference type="RefSeq" id="WP_074794335.1">
    <property type="nucleotide sequence ID" value="NZ_FOVJ01000001.1"/>
</dbReference>
<dbReference type="Gene3D" id="1.20.1330.10">
    <property type="entry name" value="f41 fragment of flagellin, N-terminal domain"/>
    <property type="match status" value="1"/>
</dbReference>
<keyword evidence="4" id="KW-0975">Bacterial flagellum</keyword>
<evidence type="ECO:0000313" key="7">
    <source>
        <dbReference type="Proteomes" id="UP000183107"/>
    </source>
</evidence>
<evidence type="ECO:0000259" key="5">
    <source>
        <dbReference type="Pfam" id="PF00669"/>
    </source>
</evidence>
<organism evidence="6 7">
    <name type="scientific">Nitrosospira briensis</name>
    <dbReference type="NCBI Taxonomy" id="35799"/>
    <lineage>
        <taxon>Bacteria</taxon>
        <taxon>Pseudomonadati</taxon>
        <taxon>Pseudomonadota</taxon>
        <taxon>Betaproteobacteria</taxon>
        <taxon>Nitrosomonadales</taxon>
        <taxon>Nitrosomonadaceae</taxon>
        <taxon>Nitrosospira</taxon>
    </lineage>
</organism>
<dbReference type="GO" id="GO:0005576">
    <property type="term" value="C:extracellular region"/>
    <property type="evidence" value="ECO:0007669"/>
    <property type="project" value="UniProtKB-SubCell"/>
</dbReference>
<evidence type="ECO:0000256" key="2">
    <source>
        <dbReference type="ARBA" id="ARBA00004613"/>
    </source>
</evidence>
<dbReference type="GO" id="GO:0009424">
    <property type="term" value="C:bacterial-type flagellum hook"/>
    <property type="evidence" value="ECO:0007669"/>
    <property type="project" value="InterPro"/>
</dbReference>
<keyword evidence="6" id="KW-0966">Cell projection</keyword>
<dbReference type="InterPro" id="IPR001492">
    <property type="entry name" value="Flagellin"/>
</dbReference>
<comment type="similarity">
    <text evidence="3">Belongs to the bacterial flagellin family.</text>
</comment>
<dbReference type="OrthoDB" id="9768249at2"/>
<reference evidence="7" key="1">
    <citation type="submission" date="2016-10" db="EMBL/GenBank/DDBJ databases">
        <authorList>
            <person name="Varghese N."/>
        </authorList>
    </citation>
    <scope>NUCLEOTIDE SEQUENCE [LARGE SCALE GENOMIC DNA]</scope>
    <source>
        <strain evidence="7">Nsp8</strain>
    </source>
</reference>
<dbReference type="STRING" id="1266925.GCA_000619905_00256"/>
<proteinExistence type="inferred from homology"/>
<dbReference type="EMBL" id="FOVJ01000001">
    <property type="protein sequence ID" value="SFN34190.1"/>
    <property type="molecule type" value="Genomic_DNA"/>
</dbReference>
<evidence type="ECO:0000313" key="6">
    <source>
        <dbReference type="EMBL" id="SFN34190.1"/>
    </source>
</evidence>
<name>A0A1I4Y9H5_9PROT</name>
<dbReference type="SUPFAM" id="SSF64518">
    <property type="entry name" value="Phase 1 flagellin"/>
    <property type="match status" value="1"/>
</dbReference>
<feature type="domain" description="Flagellin N-terminal" evidence="5">
    <location>
        <begin position="4"/>
        <end position="139"/>
    </location>
</feature>
<dbReference type="PANTHER" id="PTHR42792:SF1">
    <property type="entry name" value="FLAGELLAR HOOK-ASSOCIATED PROTEIN 3"/>
    <property type="match status" value="1"/>
</dbReference>
<dbReference type="GO" id="GO:0071973">
    <property type="term" value="P:bacterial-type flagellum-dependent cell motility"/>
    <property type="evidence" value="ECO:0007669"/>
    <property type="project" value="InterPro"/>
</dbReference>
<dbReference type="Proteomes" id="UP000183107">
    <property type="component" value="Unassembled WGS sequence"/>
</dbReference>
<evidence type="ECO:0000256" key="1">
    <source>
        <dbReference type="ARBA" id="ARBA00004365"/>
    </source>
</evidence>
<keyword evidence="7" id="KW-1185">Reference proteome</keyword>
<dbReference type="InterPro" id="IPR001029">
    <property type="entry name" value="Flagellin_N"/>
</dbReference>
<comment type="subcellular location">
    <subcellularLocation>
        <location evidence="1">Bacterial flagellum</location>
    </subcellularLocation>
    <subcellularLocation>
        <location evidence="2">Secreted</location>
    </subcellularLocation>
</comment>
<dbReference type="GO" id="GO:0005198">
    <property type="term" value="F:structural molecule activity"/>
    <property type="evidence" value="ECO:0007669"/>
    <property type="project" value="InterPro"/>
</dbReference>
<gene>
    <name evidence="6" type="ORF">SAMN05216386_0563</name>
</gene>
<evidence type="ECO:0000256" key="3">
    <source>
        <dbReference type="ARBA" id="ARBA00005709"/>
    </source>
</evidence>
<accession>A0A1I4Y9H5</accession>
<dbReference type="NCBIfam" id="TIGR02550">
    <property type="entry name" value="flagell_flgL"/>
    <property type="match status" value="1"/>
</dbReference>
<keyword evidence="6" id="KW-0282">Flagellum</keyword>
<dbReference type="AlphaFoldDB" id="A0A1I4Y9H5"/>
<evidence type="ECO:0000256" key="4">
    <source>
        <dbReference type="ARBA" id="ARBA00023143"/>
    </source>
</evidence>